<reference evidence="2" key="1">
    <citation type="journal article" date="2014" name="Nat. Genet.">
        <title>The genome of the stress-tolerant wild tomato species Solanum pennellii.</title>
        <authorList>
            <person name="Bolger A."/>
            <person name="Scossa F."/>
            <person name="Bolger M.E."/>
            <person name="Lanz C."/>
            <person name="Maumus F."/>
            <person name="Tohge T."/>
            <person name="Quesneville H."/>
            <person name="Alseekh S."/>
            <person name="Sorensen I."/>
            <person name="Lichtenstein G."/>
            <person name="Fich E.A."/>
            <person name="Conte M."/>
            <person name="Keller H."/>
            <person name="Schneeberger K."/>
            <person name="Schwacke R."/>
            <person name="Ofner I."/>
            <person name="Vrebalov J."/>
            <person name="Xu Y."/>
            <person name="Osorio S."/>
            <person name="Aflitos S.A."/>
            <person name="Schijlen E."/>
            <person name="Jimenez-Gomez J.M."/>
            <person name="Ryngajllo M."/>
            <person name="Kimura S."/>
            <person name="Kumar R."/>
            <person name="Koenig D."/>
            <person name="Headland L.R."/>
            <person name="Maloof J.N."/>
            <person name="Sinha N."/>
            <person name="van Ham R.C."/>
            <person name="Lankhorst R.K."/>
            <person name="Mao L."/>
            <person name="Vogel A."/>
            <person name="Arsova B."/>
            <person name="Panstruga R."/>
            <person name="Fei Z."/>
            <person name="Rose J.K."/>
            <person name="Zamir D."/>
            <person name="Carrari F."/>
            <person name="Giovannoni J.J."/>
            <person name="Weigel D."/>
            <person name="Usadel B."/>
            <person name="Fernie A.R."/>
        </authorList>
    </citation>
    <scope>NUCLEOTIDE SEQUENCE [LARGE SCALE GENOMIC DNA]</scope>
    <source>
        <strain evidence="2">cv. LA0716</strain>
    </source>
</reference>
<proteinExistence type="predicted"/>
<feature type="compositionally biased region" description="Basic and acidic residues" evidence="1">
    <location>
        <begin position="1"/>
        <end position="12"/>
    </location>
</feature>
<feature type="compositionally biased region" description="Basic residues" evidence="1">
    <location>
        <begin position="69"/>
        <end position="80"/>
    </location>
</feature>
<dbReference type="InterPro" id="IPR044688">
    <property type="entry name" value="SCI-1-like"/>
</dbReference>
<evidence type="ECO:0000256" key="1">
    <source>
        <dbReference type="SAM" id="MobiDB-lite"/>
    </source>
</evidence>
<dbReference type="Proteomes" id="UP000694930">
    <property type="component" value="Chromosome 5"/>
</dbReference>
<evidence type="ECO:0000313" key="2">
    <source>
        <dbReference type="Proteomes" id="UP000694930"/>
    </source>
</evidence>
<dbReference type="GeneID" id="107018928"/>
<sequence>MGSDRKRKEEKMKHKRNSPSSPKADEGRSKRQKIKGDEETSKDKSRKEKHKSHKSKRRSNEGRESGEKHKSKSHKHKDKLKIKFEELSKDDYFSKNNEFATWLKDKKKLFFSDLSSESARDLFSDFVKEWNKGKLDIQYYEGITTAPRSSHAWNIKK</sequence>
<gene>
    <name evidence="3" type="primary">LOC107018928</name>
</gene>
<protein>
    <submittedName>
        <fullName evidence="3">Style cell-cycle inhibitor 1-B isoform X1</fullName>
    </submittedName>
</protein>
<feature type="compositionally biased region" description="Basic residues" evidence="1">
    <location>
        <begin position="47"/>
        <end position="57"/>
    </location>
</feature>
<keyword evidence="2" id="KW-1185">Reference proteome</keyword>
<accession>A0ABM1GRX4</accession>
<reference evidence="3" key="2">
    <citation type="submission" date="2025-08" db="UniProtKB">
        <authorList>
            <consortium name="RefSeq"/>
        </authorList>
    </citation>
    <scope>IDENTIFICATION</scope>
</reference>
<dbReference type="PANTHER" id="PTHR34117:SF1">
    <property type="entry name" value="STYLE CELL-CYCLE INHIBITOR 1"/>
    <property type="match status" value="1"/>
</dbReference>
<organism evidence="2 3">
    <name type="scientific">Solanum pennellii</name>
    <name type="common">Tomato</name>
    <name type="synonym">Lycopersicon pennellii</name>
    <dbReference type="NCBI Taxonomy" id="28526"/>
    <lineage>
        <taxon>Eukaryota</taxon>
        <taxon>Viridiplantae</taxon>
        <taxon>Streptophyta</taxon>
        <taxon>Embryophyta</taxon>
        <taxon>Tracheophyta</taxon>
        <taxon>Spermatophyta</taxon>
        <taxon>Magnoliopsida</taxon>
        <taxon>eudicotyledons</taxon>
        <taxon>Gunneridae</taxon>
        <taxon>Pentapetalae</taxon>
        <taxon>asterids</taxon>
        <taxon>lamiids</taxon>
        <taxon>Solanales</taxon>
        <taxon>Solanaceae</taxon>
        <taxon>Solanoideae</taxon>
        <taxon>Solaneae</taxon>
        <taxon>Solanum</taxon>
        <taxon>Solanum subgen. Lycopersicon</taxon>
    </lineage>
</organism>
<dbReference type="PANTHER" id="PTHR34117">
    <property type="entry name" value="STYLE CELL-CYCLE INHIBITOR 1"/>
    <property type="match status" value="1"/>
</dbReference>
<name>A0ABM1GRX4_SOLPN</name>
<feature type="compositionally biased region" description="Basic and acidic residues" evidence="1">
    <location>
        <begin position="58"/>
        <end position="68"/>
    </location>
</feature>
<feature type="compositionally biased region" description="Basic and acidic residues" evidence="1">
    <location>
        <begin position="23"/>
        <end position="46"/>
    </location>
</feature>
<dbReference type="RefSeq" id="XP_015075005.1">
    <property type="nucleotide sequence ID" value="XM_015219519.2"/>
</dbReference>
<evidence type="ECO:0000313" key="3">
    <source>
        <dbReference type="RefSeq" id="XP_015075005.1"/>
    </source>
</evidence>
<feature type="region of interest" description="Disordered" evidence="1">
    <location>
        <begin position="1"/>
        <end position="80"/>
    </location>
</feature>